<accession>A0A6N9TQD3</accession>
<evidence type="ECO:0000256" key="3">
    <source>
        <dbReference type="ARBA" id="ARBA00022679"/>
    </source>
</evidence>
<evidence type="ECO:0000259" key="6">
    <source>
        <dbReference type="Pfam" id="PF25371"/>
    </source>
</evidence>
<name>A0A6N9TQD3_DISTH</name>
<evidence type="ECO:0000256" key="1">
    <source>
        <dbReference type="ARBA" id="ARBA00010815"/>
    </source>
</evidence>
<dbReference type="Gene3D" id="3.40.50.150">
    <property type="entry name" value="Vaccinia Virus protein VP39"/>
    <property type="match status" value="1"/>
</dbReference>
<keyword evidence="4" id="KW-0949">S-adenosyl-L-methionine</keyword>
<evidence type="ECO:0000256" key="5">
    <source>
        <dbReference type="ARBA" id="ARBA00023098"/>
    </source>
</evidence>
<dbReference type="Pfam" id="PF02353">
    <property type="entry name" value="CMAS"/>
    <property type="match status" value="1"/>
</dbReference>
<evidence type="ECO:0000256" key="2">
    <source>
        <dbReference type="ARBA" id="ARBA00022603"/>
    </source>
</evidence>
<dbReference type="EMBL" id="JAAGRR010000162">
    <property type="protein sequence ID" value="NDY43389.1"/>
    <property type="molecule type" value="Genomic_DNA"/>
</dbReference>
<keyword evidence="2 7" id="KW-0489">Methyltransferase</keyword>
<dbReference type="SUPFAM" id="SSF53335">
    <property type="entry name" value="S-adenosyl-L-methionine-dependent methyltransferases"/>
    <property type="match status" value="1"/>
</dbReference>
<proteinExistence type="inferred from homology"/>
<keyword evidence="8" id="KW-1185">Reference proteome</keyword>
<dbReference type="InterPro" id="IPR003333">
    <property type="entry name" value="CMAS"/>
</dbReference>
<dbReference type="GO" id="GO:0008168">
    <property type="term" value="F:methyltransferase activity"/>
    <property type="evidence" value="ECO:0007669"/>
    <property type="project" value="UniProtKB-KW"/>
</dbReference>
<dbReference type="CDD" id="cd02440">
    <property type="entry name" value="AdoMet_MTases"/>
    <property type="match status" value="1"/>
</dbReference>
<dbReference type="InterPro" id="IPR057206">
    <property type="entry name" value="DUF7884"/>
</dbReference>
<dbReference type="AlphaFoldDB" id="A0A6N9TQD3"/>
<dbReference type="PANTHER" id="PTHR43667:SF1">
    <property type="entry name" value="CYCLOPROPANE-FATTY-ACYL-PHOSPHOLIPID SYNTHASE"/>
    <property type="match status" value="1"/>
</dbReference>
<keyword evidence="5" id="KW-0443">Lipid metabolism</keyword>
<dbReference type="Pfam" id="PF25371">
    <property type="entry name" value="DUF7884"/>
    <property type="match status" value="1"/>
</dbReference>
<keyword evidence="3 7" id="KW-0808">Transferase</keyword>
<feature type="domain" description="DUF7884" evidence="6">
    <location>
        <begin position="22"/>
        <end position="86"/>
    </location>
</feature>
<sequence>MNVRSARRLLSSLLPPRAEPGWRVRLWDGTELASETAPAFTLHVRHPSALERVAGDPSMGFGEAYVAGHLDVEGDLGALLGLAYREDLFARLSPLKKARLCWWHLRGRSGLRRARREISHHYDRGNEFYRLWLDEGLNYSCAYFETPETDLETAQRAKNALVLRKAGLRPGHRLLDVGCGWGSLLLAAAETPGVRALGITLSERQLELARERIRRAGAADRVEVRLADYRELDPGRDGPFDRVVSVGMFEHVGRRNIPVFFERVRRLLKPRGLFLLHTIGRILPRETDPWIRAHIFPGGYIPALVEILPAAERAGFDFLDLENLRRHYHRTLGHWIERFEARSGEIAGRMGEAFVRMWRLYLHGSRAAFGEGDLHLFQLLYSRGRREDLPLTRRHFYEAAEGGFPPHPAAASP</sequence>
<comment type="caution">
    <text evidence="7">The sequence shown here is derived from an EMBL/GenBank/DDBJ whole genome shotgun (WGS) entry which is preliminary data.</text>
</comment>
<evidence type="ECO:0000313" key="7">
    <source>
        <dbReference type="EMBL" id="NDY43389.1"/>
    </source>
</evidence>
<dbReference type="InterPro" id="IPR050723">
    <property type="entry name" value="CFA/CMAS"/>
</dbReference>
<dbReference type="GO" id="GO:0032259">
    <property type="term" value="P:methylation"/>
    <property type="evidence" value="ECO:0007669"/>
    <property type="project" value="UniProtKB-KW"/>
</dbReference>
<reference evidence="7 8" key="1">
    <citation type="submission" date="2020-02" db="EMBL/GenBank/DDBJ databases">
        <title>Comparative genomics of sulfur disproportionating microorganisms.</title>
        <authorList>
            <person name="Ward L.M."/>
            <person name="Bertran E."/>
            <person name="Johnston D.T."/>
        </authorList>
    </citation>
    <scope>NUCLEOTIDE SEQUENCE [LARGE SCALE GENOMIC DNA]</scope>
    <source>
        <strain evidence="7 8">DSM 100025</strain>
    </source>
</reference>
<evidence type="ECO:0000256" key="4">
    <source>
        <dbReference type="ARBA" id="ARBA00022691"/>
    </source>
</evidence>
<dbReference type="PIRSF" id="PIRSF003085">
    <property type="entry name" value="CMAS"/>
    <property type="match status" value="1"/>
</dbReference>
<dbReference type="RefSeq" id="WP_163299544.1">
    <property type="nucleotide sequence ID" value="NZ_JAAGRR010000162.1"/>
</dbReference>
<gene>
    <name evidence="7" type="ORF">G3N55_11120</name>
</gene>
<dbReference type="Proteomes" id="UP000469346">
    <property type="component" value="Unassembled WGS sequence"/>
</dbReference>
<dbReference type="PANTHER" id="PTHR43667">
    <property type="entry name" value="CYCLOPROPANE-FATTY-ACYL-PHOSPHOLIPID SYNTHASE"/>
    <property type="match status" value="1"/>
</dbReference>
<protein>
    <submittedName>
        <fullName evidence="7">Class I SAM-dependent methyltransferase</fullName>
    </submittedName>
</protein>
<organism evidence="7 8">
    <name type="scientific">Dissulfurirhabdus thermomarina</name>
    <dbReference type="NCBI Taxonomy" id="1765737"/>
    <lineage>
        <taxon>Bacteria</taxon>
        <taxon>Deltaproteobacteria</taxon>
        <taxon>Dissulfurirhabdaceae</taxon>
        <taxon>Dissulfurirhabdus</taxon>
    </lineage>
</organism>
<dbReference type="GO" id="GO:0008610">
    <property type="term" value="P:lipid biosynthetic process"/>
    <property type="evidence" value="ECO:0007669"/>
    <property type="project" value="InterPro"/>
</dbReference>
<comment type="similarity">
    <text evidence="1">Belongs to the CFA/CMAS family.</text>
</comment>
<dbReference type="InterPro" id="IPR029063">
    <property type="entry name" value="SAM-dependent_MTases_sf"/>
</dbReference>
<evidence type="ECO:0000313" key="8">
    <source>
        <dbReference type="Proteomes" id="UP000469346"/>
    </source>
</evidence>